<dbReference type="PROSITE" id="PS00893">
    <property type="entry name" value="NUDIX_BOX"/>
    <property type="match status" value="1"/>
</dbReference>
<dbReference type="EMBL" id="JBHTIS010000033">
    <property type="protein sequence ID" value="MFD1044320.1"/>
    <property type="molecule type" value="Genomic_DNA"/>
</dbReference>
<dbReference type="InterPro" id="IPR000086">
    <property type="entry name" value="NUDIX_hydrolase_dom"/>
</dbReference>
<accession>A0ABW3M5T3</accession>
<name>A0ABW3M5T3_9PSEU</name>
<evidence type="ECO:0000256" key="2">
    <source>
        <dbReference type="ARBA" id="ARBA00022801"/>
    </source>
</evidence>
<dbReference type="Pfam" id="PF00293">
    <property type="entry name" value="NUDIX"/>
    <property type="match status" value="1"/>
</dbReference>
<dbReference type="CDD" id="cd18876">
    <property type="entry name" value="NUDIX_Hydrolase"/>
    <property type="match status" value="1"/>
</dbReference>
<evidence type="ECO:0000256" key="1">
    <source>
        <dbReference type="ARBA" id="ARBA00001946"/>
    </source>
</evidence>
<evidence type="ECO:0000313" key="5">
    <source>
        <dbReference type="Proteomes" id="UP001597045"/>
    </source>
</evidence>
<dbReference type="Gene3D" id="3.90.79.10">
    <property type="entry name" value="Nucleoside Triphosphate Pyrophosphohydrolase"/>
    <property type="match status" value="1"/>
</dbReference>
<feature type="domain" description="Nudix hydrolase" evidence="3">
    <location>
        <begin position="15"/>
        <end position="147"/>
    </location>
</feature>
<keyword evidence="5" id="KW-1185">Reference proteome</keyword>
<dbReference type="PANTHER" id="PTHR43046:SF14">
    <property type="entry name" value="MUTT_NUDIX FAMILY PROTEIN"/>
    <property type="match status" value="1"/>
</dbReference>
<dbReference type="PROSITE" id="PS51462">
    <property type="entry name" value="NUDIX"/>
    <property type="match status" value="1"/>
</dbReference>
<comment type="cofactor">
    <cofactor evidence="1">
        <name>Mg(2+)</name>
        <dbReference type="ChEBI" id="CHEBI:18420"/>
    </cofactor>
</comment>
<dbReference type="PANTHER" id="PTHR43046">
    <property type="entry name" value="GDP-MANNOSE MANNOSYL HYDROLASE"/>
    <property type="match status" value="1"/>
</dbReference>
<keyword evidence="2" id="KW-0378">Hydrolase</keyword>
<evidence type="ECO:0000259" key="3">
    <source>
        <dbReference type="PROSITE" id="PS51462"/>
    </source>
</evidence>
<dbReference type="InterPro" id="IPR020084">
    <property type="entry name" value="NUDIX_hydrolase_CS"/>
</dbReference>
<dbReference type="SUPFAM" id="SSF55811">
    <property type="entry name" value="Nudix"/>
    <property type="match status" value="1"/>
</dbReference>
<comment type="caution">
    <text evidence="4">The sequence shown here is derived from an EMBL/GenBank/DDBJ whole genome shotgun (WGS) entry which is preliminary data.</text>
</comment>
<dbReference type="InterPro" id="IPR015797">
    <property type="entry name" value="NUDIX_hydrolase-like_dom_sf"/>
</dbReference>
<sequence>MDLLPYDEYAKSLNRKRTAAGVLFYDSAGRVLLVETSYKVSWEIPGGAVEAHETPWATAQREVEEELGFHEPIGRLVAIDHIPEEGVMPEGLAFIFDGGLVAEDAVAVLTSADPEILSVGLYALDDVVDKIKPRLAGRITAALEAIGSGGLALCENGQRVA</sequence>
<gene>
    <name evidence="4" type="ORF">ACFQ1S_01280</name>
</gene>
<evidence type="ECO:0000313" key="4">
    <source>
        <dbReference type="EMBL" id="MFD1044320.1"/>
    </source>
</evidence>
<protein>
    <submittedName>
        <fullName evidence="4">NUDIX domain-containing protein</fullName>
    </submittedName>
</protein>
<reference evidence="5" key="1">
    <citation type="journal article" date="2019" name="Int. J. Syst. Evol. Microbiol.">
        <title>The Global Catalogue of Microorganisms (GCM) 10K type strain sequencing project: providing services to taxonomists for standard genome sequencing and annotation.</title>
        <authorList>
            <consortium name="The Broad Institute Genomics Platform"/>
            <consortium name="The Broad Institute Genome Sequencing Center for Infectious Disease"/>
            <person name="Wu L."/>
            <person name="Ma J."/>
        </authorList>
    </citation>
    <scope>NUCLEOTIDE SEQUENCE [LARGE SCALE GENOMIC DNA]</scope>
    <source>
        <strain evidence="5">JCM 31486</strain>
    </source>
</reference>
<organism evidence="4 5">
    <name type="scientific">Kibdelosporangium lantanae</name>
    <dbReference type="NCBI Taxonomy" id="1497396"/>
    <lineage>
        <taxon>Bacteria</taxon>
        <taxon>Bacillati</taxon>
        <taxon>Actinomycetota</taxon>
        <taxon>Actinomycetes</taxon>
        <taxon>Pseudonocardiales</taxon>
        <taxon>Pseudonocardiaceae</taxon>
        <taxon>Kibdelosporangium</taxon>
    </lineage>
</organism>
<dbReference type="Proteomes" id="UP001597045">
    <property type="component" value="Unassembled WGS sequence"/>
</dbReference>
<proteinExistence type="predicted"/>